<dbReference type="EMBL" id="SRMA01024018">
    <property type="protein sequence ID" value="TRZ02089.1"/>
    <property type="molecule type" value="Genomic_DNA"/>
</dbReference>
<dbReference type="InterPro" id="IPR039011">
    <property type="entry name" value="IRS"/>
</dbReference>
<accession>A0A553RIS7</accession>
<organism evidence="2 3">
    <name type="scientific">Danionella cerebrum</name>
    <dbReference type="NCBI Taxonomy" id="2873325"/>
    <lineage>
        <taxon>Eukaryota</taxon>
        <taxon>Metazoa</taxon>
        <taxon>Chordata</taxon>
        <taxon>Craniata</taxon>
        <taxon>Vertebrata</taxon>
        <taxon>Euteleostomi</taxon>
        <taxon>Actinopterygii</taxon>
        <taxon>Neopterygii</taxon>
        <taxon>Teleostei</taxon>
        <taxon>Ostariophysi</taxon>
        <taxon>Cypriniformes</taxon>
        <taxon>Danionidae</taxon>
        <taxon>Danioninae</taxon>
        <taxon>Danionella</taxon>
    </lineage>
</organism>
<evidence type="ECO:0000313" key="2">
    <source>
        <dbReference type="EMBL" id="TRZ02089.1"/>
    </source>
</evidence>
<feature type="compositionally biased region" description="Polar residues" evidence="1">
    <location>
        <begin position="101"/>
        <end position="114"/>
    </location>
</feature>
<comment type="caution">
    <text evidence="2">The sequence shown here is derived from an EMBL/GenBank/DDBJ whole genome shotgun (WGS) entry which is preliminary data.</text>
</comment>
<dbReference type="GO" id="GO:0005158">
    <property type="term" value="F:insulin receptor binding"/>
    <property type="evidence" value="ECO:0007669"/>
    <property type="project" value="InterPro"/>
</dbReference>
<dbReference type="GO" id="GO:0008286">
    <property type="term" value="P:insulin receptor signaling pathway"/>
    <property type="evidence" value="ECO:0007669"/>
    <property type="project" value="InterPro"/>
</dbReference>
<gene>
    <name evidence="2" type="ORF">DNTS_001470</name>
</gene>
<protein>
    <submittedName>
        <fullName evidence="2">Uncharacterized protein</fullName>
    </submittedName>
</protein>
<dbReference type="AlphaFoldDB" id="A0A553RIS7"/>
<feature type="region of interest" description="Disordered" evidence="1">
    <location>
        <begin position="1"/>
        <end position="114"/>
    </location>
</feature>
<dbReference type="GO" id="GO:0005886">
    <property type="term" value="C:plasma membrane"/>
    <property type="evidence" value="ECO:0007669"/>
    <property type="project" value="TreeGrafter"/>
</dbReference>
<dbReference type="PANTHER" id="PTHR10614">
    <property type="entry name" value="INSULIN RECEPTOR SUBSTRATE"/>
    <property type="match status" value="1"/>
</dbReference>
<dbReference type="GO" id="GO:0043548">
    <property type="term" value="F:phosphatidylinositol 3-kinase binding"/>
    <property type="evidence" value="ECO:0007669"/>
    <property type="project" value="TreeGrafter"/>
</dbReference>
<sequence>MNPQSQTIIEEPEKAASTPAASSFRKSHTDNLILRHRISRPNRLSLDTLRTLPSMNEHPIPSEPKSPGEYINIDLGRVTESCSPPSTISSESPASSLGSSGEQRTSPLSDYMNLNMSSQSSKFYNTTPPDCLEPLPELTSCPALPEEEEEERYQRSARVASAVPVDKAKDDYTEMAFGMSCSSLPPVSQSSAGGQTLSPSSGLQRLTVDEVVGVPAVEAFMLHGTTVASVDPDRGAKVIRADPQGRRRHSSETFSSTTTVTPVFPSFAHDTRRHGSASVENVSISVRNSEGSDEEYNSPMCRETSAGFQNGLNYIALNLMDGGLASCDSLVRFKAASCCKEGINGLHASPYATLGFKETATTVKGPGFQGWNAERAQREQAREAIPKRIVSVRGQASKRWGPGSCTCHSKQCTVTKQRQSPRLGWMRGTVTALDRWTTILLLLLQPFADL</sequence>
<dbReference type="GO" id="GO:0005829">
    <property type="term" value="C:cytosol"/>
    <property type="evidence" value="ECO:0007669"/>
    <property type="project" value="TreeGrafter"/>
</dbReference>
<evidence type="ECO:0000313" key="3">
    <source>
        <dbReference type="Proteomes" id="UP000316079"/>
    </source>
</evidence>
<feature type="compositionally biased region" description="Low complexity" evidence="1">
    <location>
        <begin position="81"/>
        <end position="100"/>
    </location>
</feature>
<dbReference type="PANTHER" id="PTHR10614:SF7">
    <property type="entry name" value="INSULIN RECEPTOR SUBSTRATE 2"/>
    <property type="match status" value="1"/>
</dbReference>
<evidence type="ECO:0000256" key="1">
    <source>
        <dbReference type="SAM" id="MobiDB-lite"/>
    </source>
</evidence>
<dbReference type="Proteomes" id="UP000316079">
    <property type="component" value="Unassembled WGS sequence"/>
</dbReference>
<reference evidence="2 3" key="1">
    <citation type="journal article" date="2019" name="Sci. Data">
        <title>Hybrid genome assembly and annotation of Danionella translucida.</title>
        <authorList>
            <person name="Kadobianskyi M."/>
            <person name="Schulze L."/>
            <person name="Schuelke M."/>
            <person name="Judkewitz B."/>
        </authorList>
    </citation>
    <scope>NUCLEOTIDE SEQUENCE [LARGE SCALE GENOMIC DNA]</scope>
    <source>
        <strain evidence="2 3">Bolton</strain>
    </source>
</reference>
<name>A0A553RIS7_9TELE</name>
<proteinExistence type="predicted"/>
<keyword evidence="3" id="KW-1185">Reference proteome</keyword>
<dbReference type="STRING" id="623744.A0A553RIS7"/>
<dbReference type="OrthoDB" id="946068at2759"/>